<feature type="region of interest" description="Disordered" evidence="1">
    <location>
        <begin position="1"/>
        <end position="51"/>
    </location>
</feature>
<feature type="compositionally biased region" description="Basic residues" evidence="1">
    <location>
        <begin position="199"/>
        <end position="208"/>
    </location>
</feature>
<evidence type="ECO:0000313" key="2">
    <source>
        <dbReference type="EMBL" id="CAA9316186.1"/>
    </source>
</evidence>
<protein>
    <submittedName>
        <fullName evidence="2">Uncharacterized protein</fullName>
    </submittedName>
</protein>
<reference evidence="2" key="1">
    <citation type="submission" date="2020-02" db="EMBL/GenBank/DDBJ databases">
        <authorList>
            <person name="Meier V. D."/>
        </authorList>
    </citation>
    <scope>NUCLEOTIDE SEQUENCE</scope>
    <source>
        <strain evidence="2">AVDCRST_MAG89</strain>
    </source>
</reference>
<feature type="compositionally biased region" description="Basic and acidic residues" evidence="1">
    <location>
        <begin position="186"/>
        <end position="198"/>
    </location>
</feature>
<feature type="compositionally biased region" description="Basic and acidic residues" evidence="1">
    <location>
        <begin position="129"/>
        <end position="147"/>
    </location>
</feature>
<dbReference type="EMBL" id="CADCTV010000310">
    <property type="protein sequence ID" value="CAA9316186.1"/>
    <property type="molecule type" value="Genomic_DNA"/>
</dbReference>
<feature type="region of interest" description="Disordered" evidence="1">
    <location>
        <begin position="84"/>
        <end position="229"/>
    </location>
</feature>
<dbReference type="AlphaFoldDB" id="A0A6J4KWV4"/>
<name>A0A6J4KWV4_9BACT</name>
<feature type="compositionally biased region" description="Basic residues" evidence="1">
    <location>
        <begin position="172"/>
        <end position="183"/>
    </location>
</feature>
<feature type="non-terminal residue" evidence="2">
    <location>
        <position position="1"/>
    </location>
</feature>
<evidence type="ECO:0000256" key="1">
    <source>
        <dbReference type="SAM" id="MobiDB-lite"/>
    </source>
</evidence>
<sequence length="229" mass="25011">VPVRFRSRTAGAHARADHPAALPTLRGRQPDRRGAGGAAGPRARRGFARRASLARVGPARAELGAERGGRAVAVVRTRGDGIVQRRLADHRGHHGRGRAQRGLGAREDDHGDRADGRRGAGPARGAVRARGDGDQHPGDDGRREHRGAARRAPGHERRRHHGRVRAEGSHRGPGRRQRTHPAHWRVLPDGRRGGERALPRRKGQRRQAPRAPVARSRQARFRPPQPGLV</sequence>
<gene>
    <name evidence="2" type="ORF">AVDCRST_MAG89-1413</name>
</gene>
<feature type="non-terminal residue" evidence="2">
    <location>
        <position position="229"/>
    </location>
</feature>
<proteinExistence type="predicted"/>
<accession>A0A6J4KWV4</accession>
<feature type="compositionally biased region" description="Basic and acidic residues" evidence="1">
    <location>
        <begin position="104"/>
        <end position="118"/>
    </location>
</feature>
<organism evidence="2">
    <name type="scientific">uncultured Gemmatimonadota bacterium</name>
    <dbReference type="NCBI Taxonomy" id="203437"/>
    <lineage>
        <taxon>Bacteria</taxon>
        <taxon>Pseudomonadati</taxon>
        <taxon>Gemmatimonadota</taxon>
        <taxon>environmental samples</taxon>
    </lineage>
</organism>